<dbReference type="InterPro" id="IPR057443">
    <property type="entry name" value="At5g54830-like"/>
</dbReference>
<dbReference type="InterPro" id="IPR052126">
    <property type="entry name" value="Spindle_Org/Thrombomodulin"/>
</dbReference>
<dbReference type="SMART" id="SM00686">
    <property type="entry name" value="DM13"/>
    <property type="match status" value="2"/>
</dbReference>
<feature type="signal peptide" evidence="4">
    <location>
        <begin position="1"/>
        <end position="31"/>
    </location>
</feature>
<gene>
    <name evidence="7" type="ORF">O3G_MSEX009952</name>
</gene>
<feature type="domain" description="DM13" evidence="6">
    <location>
        <begin position="79"/>
        <end position="270"/>
    </location>
</feature>
<feature type="transmembrane region" description="Helical" evidence="3">
    <location>
        <begin position="751"/>
        <end position="771"/>
    </location>
</feature>
<proteinExistence type="predicted"/>
<keyword evidence="1" id="KW-0677">Repeat</keyword>
<feature type="region of interest" description="Disordered" evidence="2">
    <location>
        <begin position="677"/>
        <end position="727"/>
    </location>
</feature>
<comment type="caution">
    <text evidence="7">The sequence shown here is derived from an EMBL/GenBank/DDBJ whole genome shotgun (WGS) entry which is preliminary data.</text>
</comment>
<accession>A0A922CSS9</accession>
<evidence type="ECO:0000259" key="6">
    <source>
        <dbReference type="PROSITE" id="PS51549"/>
    </source>
</evidence>
<dbReference type="CDD" id="cd09631">
    <property type="entry name" value="DOMON_DOH"/>
    <property type="match status" value="1"/>
</dbReference>
<dbReference type="PANTHER" id="PTHR24036:SF5">
    <property type="entry name" value="THROMBOMODULIN"/>
    <property type="match status" value="1"/>
</dbReference>
<reference evidence="7" key="2">
    <citation type="submission" date="2020-12" db="EMBL/GenBank/DDBJ databases">
        <authorList>
            <person name="Kanost M."/>
        </authorList>
    </citation>
    <scope>NUCLEOTIDE SEQUENCE</scope>
</reference>
<evidence type="ECO:0000256" key="2">
    <source>
        <dbReference type="SAM" id="MobiDB-lite"/>
    </source>
</evidence>
<evidence type="ECO:0008006" key="9">
    <source>
        <dbReference type="Google" id="ProtNLM"/>
    </source>
</evidence>
<dbReference type="InterPro" id="IPR045266">
    <property type="entry name" value="DOH_DOMON"/>
</dbReference>
<protein>
    <recommendedName>
        <fullName evidence="9">Protein Skeletor</fullName>
    </recommendedName>
</protein>
<dbReference type="SMART" id="SM00664">
    <property type="entry name" value="DoH"/>
    <property type="match status" value="1"/>
</dbReference>
<dbReference type="EMBL" id="JH668525">
    <property type="protein sequence ID" value="KAG6456816.1"/>
    <property type="molecule type" value="Genomic_DNA"/>
</dbReference>
<dbReference type="PROSITE" id="PS51549">
    <property type="entry name" value="DM13"/>
    <property type="match status" value="1"/>
</dbReference>
<dbReference type="Pfam" id="PF10517">
    <property type="entry name" value="DM13"/>
    <property type="match status" value="1"/>
</dbReference>
<dbReference type="PROSITE" id="PS50836">
    <property type="entry name" value="DOMON"/>
    <property type="match status" value="1"/>
</dbReference>
<dbReference type="Pfam" id="PF03351">
    <property type="entry name" value="DOMON"/>
    <property type="match status" value="1"/>
</dbReference>
<keyword evidence="3" id="KW-0812">Transmembrane</keyword>
<keyword evidence="4" id="KW-0732">Signal</keyword>
<organism evidence="7 8">
    <name type="scientific">Manduca sexta</name>
    <name type="common">Tobacco hawkmoth</name>
    <name type="synonym">Tobacco hornworm</name>
    <dbReference type="NCBI Taxonomy" id="7130"/>
    <lineage>
        <taxon>Eukaryota</taxon>
        <taxon>Metazoa</taxon>
        <taxon>Ecdysozoa</taxon>
        <taxon>Arthropoda</taxon>
        <taxon>Hexapoda</taxon>
        <taxon>Insecta</taxon>
        <taxon>Pterygota</taxon>
        <taxon>Neoptera</taxon>
        <taxon>Endopterygota</taxon>
        <taxon>Lepidoptera</taxon>
        <taxon>Glossata</taxon>
        <taxon>Ditrysia</taxon>
        <taxon>Bombycoidea</taxon>
        <taxon>Sphingidae</taxon>
        <taxon>Sphinginae</taxon>
        <taxon>Sphingini</taxon>
        <taxon>Manduca</taxon>
    </lineage>
</organism>
<dbReference type="PANTHER" id="PTHR24036">
    <property type="entry name" value="SKELETOR-RELATED"/>
    <property type="match status" value="1"/>
</dbReference>
<feature type="compositionally biased region" description="Pro residues" evidence="2">
    <location>
        <begin position="703"/>
        <end position="724"/>
    </location>
</feature>
<feature type="domain" description="DOMON" evidence="5">
    <location>
        <begin position="307"/>
        <end position="425"/>
    </location>
</feature>
<keyword evidence="3" id="KW-0472">Membrane</keyword>
<keyword evidence="3" id="KW-1133">Transmembrane helix</keyword>
<evidence type="ECO:0000313" key="7">
    <source>
        <dbReference type="EMBL" id="KAG6456816.1"/>
    </source>
</evidence>
<sequence length="1066" mass="117918">MAGRVPPSRGVAPHVGVALLLLLAVAPPLISRTKEGAISALLRNAILDLISLVLWDIVIQREVEIGGSASSRRPEPYYGRLIGRLNQYAHGIKGTVYAVDESTVFIRGFAYDGTGPDAYFWVGDTPQPTPEGILVPYPEDYDTSKDPPILLAHSNSDILLRLPAGKRLRDIKWLSVWCRRFTRLAHGLRSGNISVLDAKTFYIPNLHYDGAGPDAYFWVPNEVGSLNPLRGYQGEDIEIQLPGKLTAYDIDWLAVWCVEYRHNFGHVYIPKDLDVPPALGQTKITTSSTTSQTPYTTTNNCKEILDKRLQVRWEVQGDQVQITLSARLRKDQYMSFGISGAEGRPAMLGADVVVAYWDSKGNQPKASDYTITHLAQCDGERGVLSGSQKNGITTITYRRPLAAKESSKDKEILTSRSQSVIAAFGPLNSKLEANAHSFMDTTRHDVQLDFGATNDNTCIGLAELDERGPQPWAPRVLSGLTNFTARIGPAGGKRGYTPVTGHPSWGIAWYINDQLIPEIYVERGKTYTFFVEGGDDRTNPAKYHPFYISDSSEGGFGQKKEEDQRKQRVFAGVAYDNEGYPYPTAVGRYCEWTHKTVDQWAKAETFEEYMQTLQLECNNGEPAALNWTVAHETPDLVYYQCYTHNNLGWKIHVVDPGTAVPMPGDQKARMNTATTFPPFKMQENPAQEEQPSKTMEKPKEPKPQTPVLPPAKPADKTPPAPTPAAPVLTPSPWLTMPSFTKTPPNDLYRRLLPAVLFVLTFVTVMTILLIYMDTVVWIGTFYFGITCGDVEYQMMYHKLVAVATTKCRGVCAAVGAQQFRLNMTRDYELARIGQASAALVAYVRQLHLAPRAPPRDPPPAEPTPQVRVLDALYGEIVSVAFSLFRLSDRVAACNTVWCVQYNATFVEFLPAGARAPSTLYLEAARGWDGAVVRAAPRDYLALRGAARALHACLSAADHPREVMYQEGDAAGPFRSRVLCLPLYTVLLAAAATRARLLLLGGPAALPALTHLPFGDGDLHLQNIEILFTDPVVRNKTTEFLLSKNYTVAATFDKSVMYALKEDLNLN</sequence>
<dbReference type="Proteomes" id="UP000791440">
    <property type="component" value="Unassembled WGS sequence"/>
</dbReference>
<name>A0A922CSS9_MANSE</name>
<dbReference type="AlphaFoldDB" id="A0A922CSS9"/>
<feature type="chain" id="PRO_5037158533" description="Protein Skeletor" evidence="4">
    <location>
        <begin position="32"/>
        <end position="1066"/>
    </location>
</feature>
<evidence type="ECO:0000313" key="8">
    <source>
        <dbReference type="Proteomes" id="UP000791440"/>
    </source>
</evidence>
<dbReference type="InterPro" id="IPR019545">
    <property type="entry name" value="DM13_domain"/>
</dbReference>
<feature type="compositionally biased region" description="Basic and acidic residues" evidence="2">
    <location>
        <begin position="690"/>
        <end position="702"/>
    </location>
</feature>
<dbReference type="InterPro" id="IPR005018">
    <property type="entry name" value="DOMON_domain"/>
</dbReference>
<keyword evidence="8" id="KW-1185">Reference proteome</keyword>
<evidence type="ECO:0000256" key="1">
    <source>
        <dbReference type="ARBA" id="ARBA00022737"/>
    </source>
</evidence>
<evidence type="ECO:0000256" key="3">
    <source>
        <dbReference type="SAM" id="Phobius"/>
    </source>
</evidence>
<evidence type="ECO:0000259" key="5">
    <source>
        <dbReference type="PROSITE" id="PS50836"/>
    </source>
</evidence>
<dbReference type="Pfam" id="PF25489">
    <property type="entry name" value="At5g54830"/>
    <property type="match status" value="1"/>
</dbReference>
<reference evidence="7" key="1">
    <citation type="journal article" date="2016" name="Insect Biochem. Mol. Biol.">
        <title>Multifaceted biological insights from a draft genome sequence of the tobacco hornworm moth, Manduca sexta.</title>
        <authorList>
            <person name="Kanost M.R."/>
            <person name="Arrese E.L."/>
            <person name="Cao X."/>
            <person name="Chen Y.R."/>
            <person name="Chellapilla S."/>
            <person name="Goldsmith M.R."/>
            <person name="Grosse-Wilde E."/>
            <person name="Heckel D.G."/>
            <person name="Herndon N."/>
            <person name="Jiang H."/>
            <person name="Papanicolaou A."/>
            <person name="Qu J."/>
            <person name="Soulages J.L."/>
            <person name="Vogel H."/>
            <person name="Walters J."/>
            <person name="Waterhouse R.M."/>
            <person name="Ahn S.J."/>
            <person name="Almeida F.C."/>
            <person name="An C."/>
            <person name="Aqrawi P."/>
            <person name="Bretschneider A."/>
            <person name="Bryant W.B."/>
            <person name="Bucks S."/>
            <person name="Chao H."/>
            <person name="Chevignon G."/>
            <person name="Christen J.M."/>
            <person name="Clarke D.F."/>
            <person name="Dittmer N.T."/>
            <person name="Ferguson L.C.F."/>
            <person name="Garavelou S."/>
            <person name="Gordon K.H.J."/>
            <person name="Gunaratna R.T."/>
            <person name="Han Y."/>
            <person name="Hauser F."/>
            <person name="He Y."/>
            <person name="Heidel-Fischer H."/>
            <person name="Hirsh A."/>
            <person name="Hu Y."/>
            <person name="Jiang H."/>
            <person name="Kalra D."/>
            <person name="Klinner C."/>
            <person name="Konig C."/>
            <person name="Kovar C."/>
            <person name="Kroll A.R."/>
            <person name="Kuwar S.S."/>
            <person name="Lee S.L."/>
            <person name="Lehman R."/>
            <person name="Li K."/>
            <person name="Li Z."/>
            <person name="Liang H."/>
            <person name="Lovelace S."/>
            <person name="Lu Z."/>
            <person name="Mansfield J.H."/>
            <person name="McCulloch K.J."/>
            <person name="Mathew T."/>
            <person name="Morton B."/>
            <person name="Muzny D.M."/>
            <person name="Neunemann D."/>
            <person name="Ongeri F."/>
            <person name="Pauchet Y."/>
            <person name="Pu L.L."/>
            <person name="Pyrousis I."/>
            <person name="Rao X.J."/>
            <person name="Redding A."/>
            <person name="Roesel C."/>
            <person name="Sanchez-Gracia A."/>
            <person name="Schaack S."/>
            <person name="Shukla A."/>
            <person name="Tetreau G."/>
            <person name="Wang Y."/>
            <person name="Xiong G.H."/>
            <person name="Traut W."/>
            <person name="Walsh T.K."/>
            <person name="Worley K.C."/>
            <person name="Wu D."/>
            <person name="Wu W."/>
            <person name="Wu Y.Q."/>
            <person name="Zhang X."/>
            <person name="Zou Z."/>
            <person name="Zucker H."/>
            <person name="Briscoe A.D."/>
            <person name="Burmester T."/>
            <person name="Clem R.J."/>
            <person name="Feyereisen R."/>
            <person name="Grimmelikhuijzen C.J.P."/>
            <person name="Hamodrakas S.J."/>
            <person name="Hansson B.S."/>
            <person name="Huguet E."/>
            <person name="Jermiin L.S."/>
            <person name="Lan Q."/>
            <person name="Lehman H.K."/>
            <person name="Lorenzen M."/>
            <person name="Merzendorfer H."/>
            <person name="Michalopoulos I."/>
            <person name="Morton D.B."/>
            <person name="Muthukrishnan S."/>
            <person name="Oakeshott J.G."/>
            <person name="Palmer W."/>
            <person name="Park Y."/>
            <person name="Passarelli A.L."/>
            <person name="Rozas J."/>
            <person name="Schwartz L.M."/>
            <person name="Smith W."/>
            <person name="Southgate A."/>
            <person name="Vilcinskas A."/>
            <person name="Vogt R."/>
            <person name="Wang P."/>
            <person name="Werren J."/>
            <person name="Yu X.Q."/>
            <person name="Zhou J.J."/>
            <person name="Brown S.J."/>
            <person name="Scherer S.E."/>
            <person name="Richards S."/>
            <person name="Blissard G.W."/>
        </authorList>
    </citation>
    <scope>NUCLEOTIDE SEQUENCE</scope>
</reference>
<evidence type="ECO:0000256" key="4">
    <source>
        <dbReference type="SAM" id="SignalP"/>
    </source>
</evidence>